<evidence type="ECO:0000313" key="3">
    <source>
        <dbReference type="Proteomes" id="UP000316406"/>
    </source>
</evidence>
<gene>
    <name evidence="2" type="ORF">FO013_06260</name>
</gene>
<comment type="caution">
    <text evidence="2">The sequence shown here is derived from an EMBL/GenBank/DDBJ whole genome shotgun (WGS) entry which is preliminary data.</text>
</comment>
<feature type="domain" description="N-acetyltransferase" evidence="1">
    <location>
        <begin position="45"/>
        <end position="199"/>
    </location>
</feature>
<dbReference type="GO" id="GO:0016747">
    <property type="term" value="F:acyltransferase activity, transferring groups other than amino-acyl groups"/>
    <property type="evidence" value="ECO:0007669"/>
    <property type="project" value="InterPro"/>
</dbReference>
<evidence type="ECO:0000313" key="2">
    <source>
        <dbReference type="EMBL" id="TSI17793.1"/>
    </source>
</evidence>
<dbReference type="EMBL" id="VLTK01000003">
    <property type="protein sequence ID" value="TSI17793.1"/>
    <property type="molecule type" value="Genomic_DNA"/>
</dbReference>
<name>A0A556CK33_BREAU</name>
<dbReference type="PROSITE" id="PS51186">
    <property type="entry name" value="GNAT"/>
    <property type="match status" value="1"/>
</dbReference>
<evidence type="ECO:0000259" key="1">
    <source>
        <dbReference type="PROSITE" id="PS51186"/>
    </source>
</evidence>
<dbReference type="AlphaFoldDB" id="A0A556CK33"/>
<protein>
    <submittedName>
        <fullName evidence="2">GNAT family N-acetyltransferase</fullName>
    </submittedName>
</protein>
<dbReference type="SUPFAM" id="SSF55729">
    <property type="entry name" value="Acyl-CoA N-acyltransferases (Nat)"/>
    <property type="match status" value="1"/>
</dbReference>
<dbReference type="PANTHER" id="PTHR42791:SF1">
    <property type="entry name" value="N-ACETYLTRANSFERASE DOMAIN-CONTAINING PROTEIN"/>
    <property type="match status" value="1"/>
</dbReference>
<keyword evidence="2" id="KW-0808">Transferase</keyword>
<accession>A0A556CK33</accession>
<dbReference type="InterPro" id="IPR000182">
    <property type="entry name" value="GNAT_dom"/>
</dbReference>
<dbReference type="Gene3D" id="3.40.630.30">
    <property type="match status" value="1"/>
</dbReference>
<dbReference type="OrthoDB" id="7057833at2"/>
<dbReference type="InterPro" id="IPR016181">
    <property type="entry name" value="Acyl_CoA_acyltransferase"/>
</dbReference>
<keyword evidence="3" id="KW-1185">Reference proteome</keyword>
<organism evidence="2 3">
    <name type="scientific">Brevibacterium aurantiacum</name>
    <dbReference type="NCBI Taxonomy" id="273384"/>
    <lineage>
        <taxon>Bacteria</taxon>
        <taxon>Bacillati</taxon>
        <taxon>Actinomycetota</taxon>
        <taxon>Actinomycetes</taxon>
        <taxon>Micrococcales</taxon>
        <taxon>Brevibacteriaceae</taxon>
        <taxon>Brevibacterium</taxon>
    </lineage>
</organism>
<dbReference type="RefSeq" id="WP_143921708.1">
    <property type="nucleotide sequence ID" value="NZ_VLTK01000003.1"/>
</dbReference>
<sequence length="199" mass="21623">MAATELSTRTAHSAELNTVIDLCLAAFADEAVTAWVIPEPWERHKHMREMFGESLDAVVSNHNLILAIDVDGEPLAASIWLPHMATSETPQPHQPEVADDPVTRRMIAAEAATQLRRPTSPHLYLASMATLPDHRGRGAGAAMLAAGMERAQALALPIYLEASTSDNRRLYERGGFRDLGGSIQLPDGGPILQPMWSDV</sequence>
<reference evidence="2 3" key="1">
    <citation type="submission" date="2019-07" db="EMBL/GenBank/DDBJ databases">
        <title>Draft genome sequence of Brevibacterium aurantiacum XU54 isolated from Xinjiang China.</title>
        <authorList>
            <person name="Xu X."/>
        </authorList>
    </citation>
    <scope>NUCLEOTIDE SEQUENCE [LARGE SCALE GENOMIC DNA]</scope>
    <source>
        <strain evidence="2 3">XU54</strain>
    </source>
</reference>
<dbReference type="InterPro" id="IPR052523">
    <property type="entry name" value="Trichothecene_AcTrans"/>
</dbReference>
<proteinExistence type="predicted"/>
<dbReference type="Pfam" id="PF00583">
    <property type="entry name" value="Acetyltransf_1"/>
    <property type="match status" value="1"/>
</dbReference>
<dbReference type="PANTHER" id="PTHR42791">
    <property type="entry name" value="GNAT FAMILY ACETYLTRANSFERASE"/>
    <property type="match status" value="1"/>
</dbReference>
<dbReference type="Proteomes" id="UP000316406">
    <property type="component" value="Unassembled WGS sequence"/>
</dbReference>